<feature type="region of interest" description="Disordered" evidence="1">
    <location>
        <begin position="1"/>
        <end position="98"/>
    </location>
</feature>
<accession>A0AAQ3MBM3</accession>
<feature type="compositionally biased region" description="Polar residues" evidence="1">
    <location>
        <begin position="59"/>
        <end position="95"/>
    </location>
</feature>
<evidence type="ECO:0008006" key="4">
    <source>
        <dbReference type="Google" id="ProtNLM"/>
    </source>
</evidence>
<feature type="compositionally biased region" description="Polar residues" evidence="1">
    <location>
        <begin position="271"/>
        <end position="282"/>
    </location>
</feature>
<feature type="region of interest" description="Disordered" evidence="1">
    <location>
        <begin position="399"/>
        <end position="472"/>
    </location>
</feature>
<organism evidence="2 3">
    <name type="scientific">Acrodontium crateriforme</name>
    <dbReference type="NCBI Taxonomy" id="150365"/>
    <lineage>
        <taxon>Eukaryota</taxon>
        <taxon>Fungi</taxon>
        <taxon>Dikarya</taxon>
        <taxon>Ascomycota</taxon>
        <taxon>Pezizomycotina</taxon>
        <taxon>Dothideomycetes</taxon>
        <taxon>Dothideomycetidae</taxon>
        <taxon>Mycosphaerellales</taxon>
        <taxon>Teratosphaeriaceae</taxon>
        <taxon>Acrodontium</taxon>
    </lineage>
</organism>
<evidence type="ECO:0000256" key="1">
    <source>
        <dbReference type="SAM" id="MobiDB-lite"/>
    </source>
</evidence>
<proteinExistence type="predicted"/>
<gene>
    <name evidence="2" type="ORF">R9X50_00480600</name>
</gene>
<keyword evidence="3" id="KW-1185">Reference proteome</keyword>
<feature type="region of interest" description="Disordered" evidence="1">
    <location>
        <begin position="261"/>
        <end position="367"/>
    </location>
</feature>
<evidence type="ECO:0000313" key="2">
    <source>
        <dbReference type="EMBL" id="WPH01952.1"/>
    </source>
</evidence>
<feature type="compositionally biased region" description="Polar residues" evidence="1">
    <location>
        <begin position="290"/>
        <end position="301"/>
    </location>
</feature>
<feature type="compositionally biased region" description="Low complexity" evidence="1">
    <location>
        <begin position="440"/>
        <end position="450"/>
    </location>
</feature>
<dbReference type="Proteomes" id="UP001303373">
    <property type="component" value="Chromosome 7"/>
</dbReference>
<feature type="compositionally biased region" description="Polar residues" evidence="1">
    <location>
        <begin position="26"/>
        <end position="44"/>
    </location>
</feature>
<feature type="compositionally biased region" description="Low complexity" evidence="1">
    <location>
        <begin position="303"/>
        <end position="324"/>
    </location>
</feature>
<dbReference type="EMBL" id="CP138586">
    <property type="protein sequence ID" value="WPH01952.1"/>
    <property type="molecule type" value="Genomic_DNA"/>
</dbReference>
<protein>
    <recommendedName>
        <fullName evidence="4">FAD-dependent oxidoreductase-like enzyme</fullName>
    </recommendedName>
</protein>
<reference evidence="2 3" key="1">
    <citation type="submission" date="2023-11" db="EMBL/GenBank/DDBJ databases">
        <title>An acidophilic fungus is an integral part of prey digestion in a carnivorous sundew plant.</title>
        <authorList>
            <person name="Tsai I.J."/>
        </authorList>
    </citation>
    <scope>NUCLEOTIDE SEQUENCE [LARGE SCALE GENOMIC DNA]</scope>
    <source>
        <strain evidence="2">169a</strain>
    </source>
</reference>
<sequence length="510" mass="55442">MASSQDSLASFLASDIPATPEPSHASLPSNNHASLAQISTMQSNRVDKATTDLTPPPSSQLAPSTSHSKARTPTPTFSHISTPPPTVESSQTHSRSTSKHIANLTLEEIESASPDVLRAKVAELQASLQEAKTSAAHHKLQYQMLSQESTASIERMAVEARMAQYENDVIHNAEQAKSNVSGIRSTIGMQDGMIPVEKELYQSMCSEIQRLRNTVQWTEHELVRQQRTITLQENEISTLDDKVLILRERIRENRDTLNKYRRVSGGPYLDASSTSHSLYTTPRRSRQDQQHPYSGQDSSQPFAALLQASEMAASQQAASRRPSAVGKKAHIRNTHSLSSLPPVTPQRGQRHSTFYTPQQPRPGSEAGRFLSGLATAAATAPQPRSNAIKSTLGVYTQSSIRRIPGPGSDGTLSASDRDADSEAETDIISPSAAADENEVSASQASTAAAQMLRSEDYLSNSQESRKGDGLKQTRLFGAVVKKRNFAHDENDEPLAKKRHAIGLGIQGVQN</sequence>
<evidence type="ECO:0000313" key="3">
    <source>
        <dbReference type="Proteomes" id="UP001303373"/>
    </source>
</evidence>
<name>A0AAQ3MBM3_9PEZI</name>
<dbReference type="AlphaFoldDB" id="A0AAQ3MBM3"/>